<gene>
    <name evidence="2" type="ORF">M408DRAFT_110067</name>
</gene>
<dbReference type="HOGENOM" id="CLU_160876_0_0_1"/>
<dbReference type="InterPro" id="IPR018824">
    <property type="entry name" value="Conidiation-specific_6"/>
</dbReference>
<name>A0A0C3AML7_SERVB</name>
<dbReference type="EMBL" id="KN824388">
    <property type="protein sequence ID" value="KIM21269.1"/>
    <property type="molecule type" value="Genomic_DNA"/>
</dbReference>
<reference evidence="3" key="2">
    <citation type="submission" date="2015-01" db="EMBL/GenBank/DDBJ databases">
        <title>Evolutionary Origins and Diversification of the Mycorrhizal Mutualists.</title>
        <authorList>
            <consortium name="DOE Joint Genome Institute"/>
            <consortium name="Mycorrhizal Genomics Consortium"/>
            <person name="Kohler A."/>
            <person name="Kuo A."/>
            <person name="Nagy L.G."/>
            <person name="Floudas D."/>
            <person name="Copeland A."/>
            <person name="Barry K.W."/>
            <person name="Cichocki N."/>
            <person name="Veneault-Fourrey C."/>
            <person name="LaButti K."/>
            <person name="Lindquist E.A."/>
            <person name="Lipzen A."/>
            <person name="Lundell T."/>
            <person name="Morin E."/>
            <person name="Murat C."/>
            <person name="Riley R."/>
            <person name="Ohm R."/>
            <person name="Sun H."/>
            <person name="Tunlid A."/>
            <person name="Henrissat B."/>
            <person name="Grigoriev I.V."/>
            <person name="Hibbett D.S."/>
            <person name="Martin F."/>
        </authorList>
    </citation>
    <scope>NUCLEOTIDE SEQUENCE [LARGE SCALE GENOMIC DNA]</scope>
    <source>
        <strain evidence="3">MAFF 305830</strain>
    </source>
</reference>
<proteinExistence type="predicted"/>
<evidence type="ECO:0000313" key="3">
    <source>
        <dbReference type="Proteomes" id="UP000054097"/>
    </source>
</evidence>
<organism evidence="2 3">
    <name type="scientific">Serendipita vermifera MAFF 305830</name>
    <dbReference type="NCBI Taxonomy" id="933852"/>
    <lineage>
        <taxon>Eukaryota</taxon>
        <taxon>Fungi</taxon>
        <taxon>Dikarya</taxon>
        <taxon>Basidiomycota</taxon>
        <taxon>Agaricomycotina</taxon>
        <taxon>Agaricomycetes</taxon>
        <taxon>Sebacinales</taxon>
        <taxon>Serendipitaceae</taxon>
        <taxon>Serendipita</taxon>
    </lineage>
</organism>
<feature type="compositionally biased region" description="Basic residues" evidence="1">
    <location>
        <begin position="11"/>
        <end position="28"/>
    </location>
</feature>
<reference evidence="2 3" key="1">
    <citation type="submission" date="2014-04" db="EMBL/GenBank/DDBJ databases">
        <authorList>
            <consortium name="DOE Joint Genome Institute"/>
            <person name="Kuo A."/>
            <person name="Zuccaro A."/>
            <person name="Kohler A."/>
            <person name="Nagy L.G."/>
            <person name="Floudas D."/>
            <person name="Copeland A."/>
            <person name="Barry K.W."/>
            <person name="Cichocki N."/>
            <person name="Veneault-Fourrey C."/>
            <person name="LaButti K."/>
            <person name="Lindquist E.A."/>
            <person name="Lipzen A."/>
            <person name="Lundell T."/>
            <person name="Morin E."/>
            <person name="Murat C."/>
            <person name="Sun H."/>
            <person name="Tunlid A."/>
            <person name="Henrissat B."/>
            <person name="Grigoriev I.V."/>
            <person name="Hibbett D.S."/>
            <person name="Martin F."/>
            <person name="Nordberg H.P."/>
            <person name="Cantor M.N."/>
            <person name="Hua S.X."/>
        </authorList>
    </citation>
    <scope>NUCLEOTIDE SEQUENCE [LARGE SCALE GENOMIC DNA]</scope>
    <source>
        <strain evidence="2 3">MAFF 305830</strain>
    </source>
</reference>
<feature type="region of interest" description="Disordered" evidence="1">
    <location>
        <begin position="1"/>
        <end position="42"/>
    </location>
</feature>
<evidence type="ECO:0000313" key="2">
    <source>
        <dbReference type="EMBL" id="KIM21269.1"/>
    </source>
</evidence>
<feature type="compositionally biased region" description="Basic residues" evidence="1">
    <location>
        <begin position="97"/>
        <end position="109"/>
    </location>
</feature>
<feature type="region of interest" description="Disordered" evidence="1">
    <location>
        <begin position="90"/>
        <end position="109"/>
    </location>
</feature>
<keyword evidence="3" id="KW-1185">Reference proteome</keyword>
<accession>A0A0C3AML7</accession>
<evidence type="ECO:0000256" key="1">
    <source>
        <dbReference type="SAM" id="MobiDB-lite"/>
    </source>
</evidence>
<dbReference type="OrthoDB" id="3353448at2759"/>
<sequence length="109" mass="12192">MSLLQSLGLRRSPRNHRAGARTTTRKHNTLTGPGGLFHHKKRANRNAGYKASLTNPNSTKAGRAHAKHELHMRGQSAHVPLTKKIERTLGMHQTSRSTRKKAAARRRGY</sequence>
<dbReference type="Pfam" id="PF10346">
    <property type="entry name" value="Con-6"/>
    <property type="match status" value="1"/>
</dbReference>
<protein>
    <submittedName>
        <fullName evidence="2">Uncharacterized protein</fullName>
    </submittedName>
</protein>
<dbReference type="AlphaFoldDB" id="A0A0C3AML7"/>
<dbReference type="Proteomes" id="UP000054097">
    <property type="component" value="Unassembled WGS sequence"/>
</dbReference>